<proteinExistence type="inferred from homology"/>
<comment type="caution">
    <text evidence="5">The sequence shown here is derived from an EMBL/GenBank/DDBJ whole genome shotgun (WGS) entry which is preliminary data.</text>
</comment>
<dbReference type="InterPro" id="IPR050984">
    <property type="entry name" value="Gfo/Idh/MocA_domain"/>
</dbReference>
<sequence length="333" mass="36216">MKDRIGWGILGAGHIAGVFAADLALLPDEAELVAVGSRSKVKADEFARQHGFARSYGSYAELAADPDVDVVYIASVHSDHFESTRICLEAGKSVLIEKPITVSEARAKVLIAWARERGLFLMEALWTRTNPLIRQAADLVAAGEIGHIKHISASFGFVFDGPESHRLLDPEQAGGGVLDLGVYPVHLTELFLGEPDRVVGYGNLSRTDVDTHASALLGYFPRDGRPAATASVTCSLEANLPTRLEIFGTDGQLIIDEFIRPPELALRRGTDRDAKPEILIGQWPGGGYTFQAQEVMRCLRAGEQFSPMVPWESTLASMRTLDRWIAGVEVAQP</sequence>
<comment type="similarity">
    <text evidence="1">Belongs to the Gfo/Idh/MocA family.</text>
</comment>
<gene>
    <name evidence="5" type="ORF">BKA15_004728</name>
</gene>
<evidence type="ECO:0000259" key="4">
    <source>
        <dbReference type="Pfam" id="PF22725"/>
    </source>
</evidence>
<evidence type="ECO:0000313" key="6">
    <source>
        <dbReference type="Proteomes" id="UP000569914"/>
    </source>
</evidence>
<organism evidence="5 6">
    <name type="scientific">Microlunatus parietis</name>
    <dbReference type="NCBI Taxonomy" id="682979"/>
    <lineage>
        <taxon>Bacteria</taxon>
        <taxon>Bacillati</taxon>
        <taxon>Actinomycetota</taxon>
        <taxon>Actinomycetes</taxon>
        <taxon>Propionibacteriales</taxon>
        <taxon>Propionibacteriaceae</taxon>
        <taxon>Microlunatus</taxon>
    </lineage>
</organism>
<accession>A0A7Y9IBT6</accession>
<keyword evidence="2" id="KW-0560">Oxidoreductase</keyword>
<dbReference type="InterPro" id="IPR036291">
    <property type="entry name" value="NAD(P)-bd_dom_sf"/>
</dbReference>
<dbReference type="Pfam" id="PF01408">
    <property type="entry name" value="GFO_IDH_MocA"/>
    <property type="match status" value="1"/>
</dbReference>
<name>A0A7Y9IBT6_9ACTN</name>
<evidence type="ECO:0000313" key="5">
    <source>
        <dbReference type="EMBL" id="NYE73399.1"/>
    </source>
</evidence>
<dbReference type="Proteomes" id="UP000569914">
    <property type="component" value="Unassembled WGS sequence"/>
</dbReference>
<dbReference type="InterPro" id="IPR055170">
    <property type="entry name" value="GFO_IDH_MocA-like_dom"/>
</dbReference>
<evidence type="ECO:0000256" key="2">
    <source>
        <dbReference type="ARBA" id="ARBA00023002"/>
    </source>
</evidence>
<dbReference type="InterPro" id="IPR000683">
    <property type="entry name" value="Gfo/Idh/MocA-like_OxRdtase_N"/>
</dbReference>
<dbReference type="SUPFAM" id="SSF55347">
    <property type="entry name" value="Glyceraldehyde-3-phosphate dehydrogenase-like, C-terminal domain"/>
    <property type="match status" value="1"/>
</dbReference>
<dbReference type="GO" id="GO:0016491">
    <property type="term" value="F:oxidoreductase activity"/>
    <property type="evidence" value="ECO:0007669"/>
    <property type="project" value="UniProtKB-KW"/>
</dbReference>
<dbReference type="PANTHER" id="PTHR22604">
    <property type="entry name" value="OXIDOREDUCTASES"/>
    <property type="match status" value="1"/>
</dbReference>
<dbReference type="RefSeq" id="WP_179754855.1">
    <property type="nucleotide sequence ID" value="NZ_JACCBU010000001.1"/>
</dbReference>
<dbReference type="EMBL" id="JACCBU010000001">
    <property type="protein sequence ID" value="NYE73399.1"/>
    <property type="molecule type" value="Genomic_DNA"/>
</dbReference>
<dbReference type="SUPFAM" id="SSF51735">
    <property type="entry name" value="NAD(P)-binding Rossmann-fold domains"/>
    <property type="match status" value="1"/>
</dbReference>
<dbReference type="PANTHER" id="PTHR22604:SF105">
    <property type="entry name" value="TRANS-1,2-DIHYDROBENZENE-1,2-DIOL DEHYDROGENASE"/>
    <property type="match status" value="1"/>
</dbReference>
<reference evidence="5 6" key="1">
    <citation type="submission" date="2020-07" db="EMBL/GenBank/DDBJ databases">
        <title>Sequencing the genomes of 1000 actinobacteria strains.</title>
        <authorList>
            <person name="Klenk H.-P."/>
        </authorList>
    </citation>
    <scope>NUCLEOTIDE SEQUENCE [LARGE SCALE GENOMIC DNA]</scope>
    <source>
        <strain evidence="5 6">DSM 22083</strain>
    </source>
</reference>
<keyword evidence="6" id="KW-1185">Reference proteome</keyword>
<feature type="domain" description="GFO/IDH/MocA-like oxidoreductase" evidence="4">
    <location>
        <begin position="133"/>
        <end position="253"/>
    </location>
</feature>
<dbReference type="Pfam" id="PF22725">
    <property type="entry name" value="GFO_IDH_MocA_C3"/>
    <property type="match status" value="1"/>
</dbReference>
<dbReference type="Gene3D" id="3.40.50.720">
    <property type="entry name" value="NAD(P)-binding Rossmann-like Domain"/>
    <property type="match status" value="1"/>
</dbReference>
<protein>
    <submittedName>
        <fullName evidence="5">Putative dehydrogenase</fullName>
    </submittedName>
</protein>
<feature type="domain" description="Gfo/Idh/MocA-like oxidoreductase N-terminal" evidence="3">
    <location>
        <begin position="6"/>
        <end position="122"/>
    </location>
</feature>
<evidence type="ECO:0000259" key="3">
    <source>
        <dbReference type="Pfam" id="PF01408"/>
    </source>
</evidence>
<evidence type="ECO:0000256" key="1">
    <source>
        <dbReference type="ARBA" id="ARBA00010928"/>
    </source>
</evidence>
<dbReference type="Gene3D" id="3.30.360.10">
    <property type="entry name" value="Dihydrodipicolinate Reductase, domain 2"/>
    <property type="match status" value="1"/>
</dbReference>
<dbReference type="GO" id="GO:0000166">
    <property type="term" value="F:nucleotide binding"/>
    <property type="evidence" value="ECO:0007669"/>
    <property type="project" value="InterPro"/>
</dbReference>
<dbReference type="AlphaFoldDB" id="A0A7Y9IBT6"/>